<reference evidence="10 11" key="1">
    <citation type="journal article" date="2018" name="PLoS Genet.">
        <title>Population sequencing reveals clonal diversity and ancestral inbreeding in the grapevine cultivar Chardonnay.</title>
        <authorList>
            <person name="Roach M.J."/>
            <person name="Johnson D.L."/>
            <person name="Bohlmann J."/>
            <person name="van Vuuren H.J."/>
            <person name="Jones S.J."/>
            <person name="Pretorius I.S."/>
            <person name="Schmidt S.A."/>
            <person name="Borneman A.R."/>
        </authorList>
    </citation>
    <scope>NUCLEOTIDE SEQUENCE [LARGE SCALE GENOMIC DNA]</scope>
    <source>
        <strain evidence="11">cv. Chardonnay</strain>
        <tissue evidence="10">Leaf</tissue>
    </source>
</reference>
<keyword evidence="5 9" id="KW-0812">Transmembrane</keyword>
<dbReference type="Pfam" id="PF03083">
    <property type="entry name" value="MtN3_slv"/>
    <property type="match status" value="1"/>
</dbReference>
<dbReference type="InterPro" id="IPR004316">
    <property type="entry name" value="SWEET_rpt"/>
</dbReference>
<keyword evidence="6" id="KW-0677">Repeat</keyword>
<comment type="similarity">
    <text evidence="2">Belongs to the SWEET sugar transporter family.</text>
</comment>
<evidence type="ECO:0000256" key="1">
    <source>
        <dbReference type="ARBA" id="ARBA00004127"/>
    </source>
</evidence>
<keyword evidence="7 9" id="KW-1133">Transmembrane helix</keyword>
<evidence type="ECO:0000256" key="9">
    <source>
        <dbReference type="SAM" id="Phobius"/>
    </source>
</evidence>
<evidence type="ECO:0000313" key="11">
    <source>
        <dbReference type="Proteomes" id="UP000288805"/>
    </source>
</evidence>
<evidence type="ECO:0000256" key="3">
    <source>
        <dbReference type="ARBA" id="ARBA00022448"/>
    </source>
</evidence>
<dbReference type="InterPro" id="IPR047664">
    <property type="entry name" value="SWEET"/>
</dbReference>
<keyword evidence="3" id="KW-0813">Transport</keyword>
<evidence type="ECO:0000256" key="4">
    <source>
        <dbReference type="ARBA" id="ARBA00022597"/>
    </source>
</evidence>
<feature type="transmembrane region" description="Helical" evidence="9">
    <location>
        <begin position="30"/>
        <end position="49"/>
    </location>
</feature>
<comment type="subcellular location">
    <subcellularLocation>
        <location evidence="1">Endomembrane system</location>
        <topology evidence="1">Multi-pass membrane protein</topology>
    </subcellularLocation>
</comment>
<evidence type="ECO:0000313" key="10">
    <source>
        <dbReference type="EMBL" id="RVW97799.1"/>
    </source>
</evidence>
<dbReference type="GO" id="GO:0012505">
    <property type="term" value="C:endomembrane system"/>
    <property type="evidence" value="ECO:0007669"/>
    <property type="project" value="UniProtKB-SubCell"/>
</dbReference>
<dbReference type="PANTHER" id="PTHR10791:SF120">
    <property type="entry name" value="BIDIRECTIONAL SUGAR TRANSPORTER SWEET17"/>
    <property type="match status" value="1"/>
</dbReference>
<dbReference type="Gene3D" id="1.20.1280.290">
    <property type="match status" value="1"/>
</dbReference>
<dbReference type="PANTHER" id="PTHR10791">
    <property type="entry name" value="RAG1-ACTIVATING PROTEIN 1"/>
    <property type="match status" value="1"/>
</dbReference>
<organism evidence="10 11">
    <name type="scientific">Vitis vinifera</name>
    <name type="common">Grape</name>
    <dbReference type="NCBI Taxonomy" id="29760"/>
    <lineage>
        <taxon>Eukaryota</taxon>
        <taxon>Viridiplantae</taxon>
        <taxon>Streptophyta</taxon>
        <taxon>Embryophyta</taxon>
        <taxon>Tracheophyta</taxon>
        <taxon>Spermatophyta</taxon>
        <taxon>Magnoliopsida</taxon>
        <taxon>eudicotyledons</taxon>
        <taxon>Gunneridae</taxon>
        <taxon>Pentapetalae</taxon>
        <taxon>rosids</taxon>
        <taxon>Vitales</taxon>
        <taxon>Vitaceae</taxon>
        <taxon>Viteae</taxon>
        <taxon>Vitis</taxon>
    </lineage>
</organism>
<dbReference type="EMBL" id="QGNW01000097">
    <property type="protein sequence ID" value="RVW97799.1"/>
    <property type="molecule type" value="Genomic_DNA"/>
</dbReference>
<sequence>MPFLLSFFFFLNGGIWTFYAILVKDFFLGVPNGIGFLLGTAQMVLYAIYWKSKPSQNISELEDGWQHKHLIPENSSED</sequence>
<proteinExistence type="inferred from homology"/>
<dbReference type="GO" id="GO:0051119">
    <property type="term" value="F:sugar transmembrane transporter activity"/>
    <property type="evidence" value="ECO:0007669"/>
    <property type="project" value="InterPro"/>
</dbReference>
<dbReference type="GO" id="GO:0016020">
    <property type="term" value="C:membrane"/>
    <property type="evidence" value="ECO:0007669"/>
    <property type="project" value="InterPro"/>
</dbReference>
<protein>
    <submittedName>
        <fullName evidence="10">Bidirectional sugar transporter SWEET16</fullName>
    </submittedName>
</protein>
<keyword evidence="8 9" id="KW-0472">Membrane</keyword>
<evidence type="ECO:0000256" key="8">
    <source>
        <dbReference type="ARBA" id="ARBA00023136"/>
    </source>
</evidence>
<gene>
    <name evidence="10" type="primary">SWEET16_1</name>
    <name evidence="10" type="ORF">CK203_021181</name>
</gene>
<dbReference type="AlphaFoldDB" id="A0A438IM58"/>
<keyword evidence="4 10" id="KW-0762">Sugar transport</keyword>
<comment type="caution">
    <text evidence="10">The sequence shown here is derived from an EMBL/GenBank/DDBJ whole genome shotgun (WGS) entry which is preliminary data.</text>
</comment>
<evidence type="ECO:0000256" key="2">
    <source>
        <dbReference type="ARBA" id="ARBA00007809"/>
    </source>
</evidence>
<name>A0A438IM58_VITVI</name>
<evidence type="ECO:0000256" key="6">
    <source>
        <dbReference type="ARBA" id="ARBA00022737"/>
    </source>
</evidence>
<dbReference type="Proteomes" id="UP000288805">
    <property type="component" value="Unassembled WGS sequence"/>
</dbReference>
<evidence type="ECO:0000256" key="5">
    <source>
        <dbReference type="ARBA" id="ARBA00022692"/>
    </source>
</evidence>
<evidence type="ECO:0000256" key="7">
    <source>
        <dbReference type="ARBA" id="ARBA00022989"/>
    </source>
</evidence>
<accession>A0A438IM58</accession>